<accession>A0A2P2Q0L1</accession>
<organism evidence="1">
    <name type="scientific">Rhizophora mucronata</name>
    <name type="common">Asiatic mangrove</name>
    <dbReference type="NCBI Taxonomy" id="61149"/>
    <lineage>
        <taxon>Eukaryota</taxon>
        <taxon>Viridiplantae</taxon>
        <taxon>Streptophyta</taxon>
        <taxon>Embryophyta</taxon>
        <taxon>Tracheophyta</taxon>
        <taxon>Spermatophyta</taxon>
        <taxon>Magnoliopsida</taxon>
        <taxon>eudicotyledons</taxon>
        <taxon>Gunneridae</taxon>
        <taxon>Pentapetalae</taxon>
        <taxon>rosids</taxon>
        <taxon>fabids</taxon>
        <taxon>Malpighiales</taxon>
        <taxon>Rhizophoraceae</taxon>
        <taxon>Rhizophora</taxon>
    </lineage>
</organism>
<evidence type="ECO:0000313" key="1">
    <source>
        <dbReference type="EMBL" id="MBX60497.1"/>
    </source>
</evidence>
<sequence>MYYLCNPHPHTSSVMYNLTGLRHVQHDHQQIAGFIIGTNKKISGVKCEDWKSMSTST</sequence>
<name>A0A2P2Q0L1_RHIMU</name>
<reference evidence="1" key="1">
    <citation type="submission" date="2018-02" db="EMBL/GenBank/DDBJ databases">
        <title>Rhizophora mucronata_Transcriptome.</title>
        <authorList>
            <person name="Meera S.P."/>
            <person name="Sreeshan A."/>
            <person name="Augustine A."/>
        </authorList>
    </citation>
    <scope>NUCLEOTIDE SEQUENCE</scope>
    <source>
        <tissue evidence="1">Leaf</tissue>
    </source>
</reference>
<dbReference type="AlphaFoldDB" id="A0A2P2Q0L1"/>
<protein>
    <submittedName>
        <fullName evidence="1">Uncharacterized protein</fullName>
    </submittedName>
</protein>
<dbReference type="EMBL" id="GGEC01080013">
    <property type="protein sequence ID" value="MBX60497.1"/>
    <property type="molecule type" value="Transcribed_RNA"/>
</dbReference>
<proteinExistence type="predicted"/>